<dbReference type="STRING" id="29655.A0A0K9PSU6"/>
<feature type="compositionally biased region" description="Polar residues" evidence="1">
    <location>
        <begin position="422"/>
        <end position="433"/>
    </location>
</feature>
<organism evidence="3 4">
    <name type="scientific">Zostera marina</name>
    <name type="common">Eelgrass</name>
    <dbReference type="NCBI Taxonomy" id="29655"/>
    <lineage>
        <taxon>Eukaryota</taxon>
        <taxon>Viridiplantae</taxon>
        <taxon>Streptophyta</taxon>
        <taxon>Embryophyta</taxon>
        <taxon>Tracheophyta</taxon>
        <taxon>Spermatophyta</taxon>
        <taxon>Magnoliopsida</taxon>
        <taxon>Liliopsida</taxon>
        <taxon>Zosteraceae</taxon>
        <taxon>Zostera</taxon>
    </lineage>
</organism>
<accession>A0A0K9PSU6</accession>
<dbReference type="Proteomes" id="UP000036987">
    <property type="component" value="Unassembled WGS sequence"/>
</dbReference>
<sequence>MSQIRPPRTKYPTESFSNTGNIPSDDIHFNDILLDVYGASSPNDYFNPSLHIASSNTNHSEASRTNYHQNIRFNNERMHQMEMRSMERNDHVTRELITNKFKLLFENLIAMGFSPEDSVLALMENNWRLKNSIHWLRDRNTTMENARQELTHGLNIDDSNKLTKIIGLARRFNCMTEEVERIATSYDGDLQKTEFFLMSNQPQYMRYENVPPSGFLHLQSRNNDSIPSQLTSSNFPTDINIQIQEEASRNARCAMQHPNSKNTSNHTNEFSPTNGEWNSFERSAFDTVRERNQSNDQNQFERSVFDTVRERSQPNDQNQFERSAFDTVKERSQLNDQNQFEYSAFGSAFNTVREKSQPNDQNQFERSSFDTVRERSQPNDQNQFENSAFGSAFNTVRERSQPNDQNQFERSAFDTVREKSQPNDQNQFESSAFDTVRERSQPNDQNQFKRSAFGSAFNTVRGKSQLNDQNQFERSVFDTVRESSLYQPNDQNQFERSAFGTVRESSMYQPNDQNQFDRPTFHMARESSLYQPNDQNQFDRPSFEMVRESSLYQPNDRNQFDRLSSDMARGRNLCWGQVYVFTLLL</sequence>
<evidence type="ECO:0000256" key="1">
    <source>
        <dbReference type="SAM" id="MobiDB-lite"/>
    </source>
</evidence>
<feature type="region of interest" description="Disordered" evidence="1">
    <location>
        <begin position="258"/>
        <end position="277"/>
    </location>
</feature>
<reference evidence="4" key="1">
    <citation type="journal article" date="2016" name="Nature">
        <title>The genome of the seagrass Zostera marina reveals angiosperm adaptation to the sea.</title>
        <authorList>
            <person name="Olsen J.L."/>
            <person name="Rouze P."/>
            <person name="Verhelst B."/>
            <person name="Lin Y.-C."/>
            <person name="Bayer T."/>
            <person name="Collen J."/>
            <person name="Dattolo E."/>
            <person name="De Paoli E."/>
            <person name="Dittami S."/>
            <person name="Maumus F."/>
            <person name="Michel G."/>
            <person name="Kersting A."/>
            <person name="Lauritano C."/>
            <person name="Lohaus R."/>
            <person name="Toepel M."/>
            <person name="Tonon T."/>
            <person name="Vanneste K."/>
            <person name="Amirebrahimi M."/>
            <person name="Brakel J."/>
            <person name="Bostroem C."/>
            <person name="Chovatia M."/>
            <person name="Grimwood J."/>
            <person name="Jenkins J.W."/>
            <person name="Jueterbock A."/>
            <person name="Mraz A."/>
            <person name="Stam W.T."/>
            <person name="Tice H."/>
            <person name="Bornberg-Bauer E."/>
            <person name="Green P.J."/>
            <person name="Pearson G.A."/>
            <person name="Procaccini G."/>
            <person name="Duarte C.M."/>
            <person name="Schmutz J."/>
            <person name="Reusch T.B.H."/>
            <person name="Van de Peer Y."/>
        </authorList>
    </citation>
    <scope>NUCLEOTIDE SEQUENCE [LARGE SCALE GENOMIC DNA]</scope>
    <source>
        <strain evidence="4">cv. Finnish</strain>
    </source>
</reference>
<gene>
    <name evidence="3" type="ORF">ZOSMA_16G00150</name>
</gene>
<proteinExistence type="predicted"/>
<feature type="domain" description="UBA" evidence="2">
    <location>
        <begin position="96"/>
        <end position="139"/>
    </location>
</feature>
<feature type="compositionally biased region" description="Polar residues" evidence="1">
    <location>
        <begin position="12"/>
        <end position="22"/>
    </location>
</feature>
<dbReference type="PANTHER" id="PTHR35294:SF1">
    <property type="entry name" value="OS05G0409000 PROTEIN"/>
    <property type="match status" value="1"/>
</dbReference>
<feature type="region of interest" description="Disordered" evidence="1">
    <location>
        <begin position="353"/>
        <end position="388"/>
    </location>
</feature>
<name>A0A0K9PSU6_ZOSMR</name>
<keyword evidence="4" id="KW-1185">Reference proteome</keyword>
<feature type="compositionally biased region" description="Basic and acidic residues" evidence="1">
    <location>
        <begin position="367"/>
        <end position="377"/>
    </location>
</feature>
<dbReference type="EMBL" id="LFYR01000643">
    <property type="protein sequence ID" value="KMZ72051.1"/>
    <property type="molecule type" value="Genomic_DNA"/>
</dbReference>
<evidence type="ECO:0000259" key="2">
    <source>
        <dbReference type="PROSITE" id="PS50030"/>
    </source>
</evidence>
<dbReference type="InterPro" id="IPR015940">
    <property type="entry name" value="UBA"/>
</dbReference>
<feature type="compositionally biased region" description="Polar residues" evidence="1">
    <location>
        <begin position="378"/>
        <end position="388"/>
    </location>
</feature>
<feature type="region of interest" description="Disordered" evidence="1">
    <location>
        <begin position="1"/>
        <end position="22"/>
    </location>
</feature>
<feature type="region of interest" description="Disordered" evidence="1">
    <location>
        <begin position="416"/>
        <end position="446"/>
    </location>
</feature>
<dbReference type="AlphaFoldDB" id="A0A0K9PSU6"/>
<dbReference type="PANTHER" id="PTHR35294">
    <property type="entry name" value="UBIQUITIN-ASSOCIATED/TRANSLATION ELONGATION FACTOR EF1B PROTEIN"/>
    <property type="match status" value="1"/>
</dbReference>
<evidence type="ECO:0000313" key="4">
    <source>
        <dbReference type="Proteomes" id="UP000036987"/>
    </source>
</evidence>
<evidence type="ECO:0000313" key="3">
    <source>
        <dbReference type="EMBL" id="KMZ72051.1"/>
    </source>
</evidence>
<protein>
    <recommendedName>
        <fullName evidence="2">UBA domain-containing protein</fullName>
    </recommendedName>
</protein>
<dbReference type="PROSITE" id="PS50030">
    <property type="entry name" value="UBA"/>
    <property type="match status" value="1"/>
</dbReference>
<comment type="caution">
    <text evidence="3">The sequence shown here is derived from an EMBL/GenBank/DDBJ whole genome shotgun (WGS) entry which is preliminary data.</text>
</comment>